<keyword evidence="2" id="KW-0378">Hydrolase</keyword>
<evidence type="ECO:0000313" key="5">
    <source>
        <dbReference type="Proteomes" id="UP001057474"/>
    </source>
</evidence>
<dbReference type="SUPFAM" id="SSF53383">
    <property type="entry name" value="PLP-dependent transferases"/>
    <property type="match status" value="1"/>
</dbReference>
<dbReference type="InterPro" id="IPR015422">
    <property type="entry name" value="PyrdxlP-dep_Trfase_small"/>
</dbReference>
<accession>A0ABY4Y6P5</accession>
<dbReference type="InterPro" id="IPR010111">
    <property type="entry name" value="Kynureninase"/>
</dbReference>
<dbReference type="Proteomes" id="UP001057474">
    <property type="component" value="Chromosome"/>
</dbReference>
<dbReference type="Pfam" id="PF22580">
    <property type="entry name" value="KYNU_C"/>
    <property type="match status" value="1"/>
</dbReference>
<evidence type="ECO:0000256" key="2">
    <source>
        <dbReference type="ARBA" id="ARBA00022801"/>
    </source>
</evidence>
<protein>
    <submittedName>
        <fullName evidence="4">Aminotransferase class V-fold PLP-dependent enzyme</fullName>
    </submittedName>
</protein>
<dbReference type="InterPro" id="IPR015424">
    <property type="entry name" value="PyrdxlP-dep_Trfase"/>
</dbReference>
<keyword evidence="5" id="KW-1185">Reference proteome</keyword>
<organism evidence="4 5">
    <name type="scientific">Legionella lytica</name>
    <dbReference type="NCBI Taxonomy" id="96232"/>
    <lineage>
        <taxon>Bacteria</taxon>
        <taxon>Pseudomonadati</taxon>
        <taxon>Pseudomonadota</taxon>
        <taxon>Gammaproteobacteria</taxon>
        <taxon>Legionellales</taxon>
        <taxon>Legionellaceae</taxon>
        <taxon>Legionella</taxon>
    </lineage>
</organism>
<dbReference type="RefSeq" id="WP_252579619.1">
    <property type="nucleotide sequence ID" value="NZ_CP071527.1"/>
</dbReference>
<dbReference type="Gene3D" id="3.90.1150.10">
    <property type="entry name" value="Aspartate Aminotransferase, domain 1"/>
    <property type="match status" value="1"/>
</dbReference>
<evidence type="ECO:0000313" key="4">
    <source>
        <dbReference type="EMBL" id="USQ13318.1"/>
    </source>
</evidence>
<keyword evidence="3" id="KW-0663">Pyridoxal phosphate</keyword>
<keyword evidence="4" id="KW-0032">Aminotransferase</keyword>
<evidence type="ECO:0000256" key="1">
    <source>
        <dbReference type="ARBA" id="ARBA00022642"/>
    </source>
</evidence>
<proteinExistence type="predicted"/>
<dbReference type="Gene3D" id="3.40.640.10">
    <property type="entry name" value="Type I PLP-dependent aspartate aminotransferase-like (Major domain)"/>
    <property type="match status" value="1"/>
</dbReference>
<gene>
    <name evidence="4" type="ORF">J2N86_11575</name>
</gene>
<dbReference type="PANTHER" id="PTHR14084:SF0">
    <property type="entry name" value="KYNURENINASE"/>
    <property type="match status" value="1"/>
</dbReference>
<dbReference type="PANTHER" id="PTHR14084">
    <property type="entry name" value="KYNURENINASE"/>
    <property type="match status" value="1"/>
</dbReference>
<dbReference type="EMBL" id="CP071527">
    <property type="protein sequence ID" value="USQ13318.1"/>
    <property type="molecule type" value="Genomic_DNA"/>
</dbReference>
<keyword evidence="4" id="KW-0808">Transferase</keyword>
<dbReference type="InterPro" id="IPR015421">
    <property type="entry name" value="PyrdxlP-dep_Trfase_major"/>
</dbReference>
<sequence length="519" mass="58782">MRELIQAITTNPDEFIRLLSENPEGFSFEYAAYLDEIDPLKSTQELYSYADLIPFAGHSLGPVFKPAVAEIERIHQLQAMQLHEGHFSETKEESGNWFDCDIEQDAISAMQAMLGFSEPYEFLYTQEGLSANLGRLLDTFYRPTLTDWQSGKTAICHLGKEFFSDQAIIESVLKRGIQQAKNFGVFAQSTFTPKPEQLTLKILPDEKGLYSEEAIIAFIKKNVEQIQIIHLSDVVFSTGQRLDLKHIFTELKEIIEQHQIIVGLDLAHTVGNRTLMLRDLPVTYAVGCSYKHLCGSAGSGFGIYVNKETDLKKYPPLQGWKAAVSEKVFGVIDGYDEQIMMSKGAWAFRCSNPSPVDLAPVKTYVKAMSQIGWDKLQVKSECLTRYMHSVLQQHMGEHIEWITPEVPSQRGAMLVFRLHGIDDVGQVEALLKHKNDLGRFEVDVRPPNNIRVTAHYGYTRFADIYKMVLSLNYVMCSLLEQKEQATSRQGNGFFDKPICQERRKQADVLAQDTSLTSLL</sequence>
<dbReference type="GO" id="GO:0008483">
    <property type="term" value="F:transaminase activity"/>
    <property type="evidence" value="ECO:0007669"/>
    <property type="project" value="UniProtKB-KW"/>
</dbReference>
<evidence type="ECO:0000256" key="3">
    <source>
        <dbReference type="ARBA" id="ARBA00022898"/>
    </source>
</evidence>
<reference evidence="4" key="1">
    <citation type="submission" date="2021-03" db="EMBL/GenBank/DDBJ databases">
        <title>Legionella lytica PCM 2298.</title>
        <authorList>
            <person name="Koper P."/>
        </authorList>
    </citation>
    <scope>NUCLEOTIDE SEQUENCE</scope>
    <source>
        <strain evidence="4">PCM 2298</strain>
    </source>
</reference>
<keyword evidence="1" id="KW-0662">Pyridine nucleotide biosynthesis</keyword>
<name>A0ABY4Y6P5_9GAMM</name>